<dbReference type="CDD" id="cd14231">
    <property type="entry name" value="GAT_GGA-like_plant"/>
    <property type="match status" value="1"/>
</dbReference>
<dbReference type="PANTHER" id="PTHR45898:SF14">
    <property type="entry name" value="TOM1-LIKE PROTEIN 4"/>
    <property type="match status" value="1"/>
</dbReference>
<dbReference type="InterPro" id="IPR014645">
    <property type="entry name" value="TOM1"/>
</dbReference>
<evidence type="ECO:0008006" key="11">
    <source>
        <dbReference type="Google" id="ProtNLM"/>
    </source>
</evidence>
<dbReference type="EMBL" id="JAXQNO010000001">
    <property type="protein sequence ID" value="KAK4804161.1"/>
    <property type="molecule type" value="Genomic_DNA"/>
</dbReference>
<dbReference type="InterPro" id="IPR004152">
    <property type="entry name" value="GAT_dom"/>
</dbReference>
<evidence type="ECO:0000256" key="3">
    <source>
        <dbReference type="ARBA" id="ARBA00022448"/>
    </source>
</evidence>
<dbReference type="Pfam" id="PF00790">
    <property type="entry name" value="VHS"/>
    <property type="match status" value="1"/>
</dbReference>
<keyword evidence="10" id="KW-1185">Reference proteome</keyword>
<evidence type="ECO:0000256" key="4">
    <source>
        <dbReference type="ARBA" id="ARBA00022927"/>
    </source>
</evidence>
<dbReference type="Gene3D" id="1.20.58.160">
    <property type="match status" value="1"/>
</dbReference>
<keyword evidence="5" id="KW-0472">Membrane</keyword>
<gene>
    <name evidence="9" type="ORF">SAY86_003978</name>
</gene>
<dbReference type="InterPro" id="IPR008942">
    <property type="entry name" value="ENTH_VHS"/>
</dbReference>
<feature type="region of interest" description="Disordered" evidence="6">
    <location>
        <begin position="287"/>
        <end position="373"/>
    </location>
</feature>
<dbReference type="PROSITE" id="PS50909">
    <property type="entry name" value="GAT"/>
    <property type="match status" value="1"/>
</dbReference>
<evidence type="ECO:0000259" key="8">
    <source>
        <dbReference type="PROSITE" id="PS50909"/>
    </source>
</evidence>
<sequence length="505" mass="54914">MFLTCFFSCSLLFRNHKGQKVMAFNAAACAERAMSEKLNSPDWAINIELCDIINTDPRQAKDALKILKKRLTSKNPKIQLLALFLLETLSKNCGENVFQPIVERDILHEMVKIVKKKPELNVREKILILIDTWQEALGGSNGGYPQYYKAYSDLLAAGVEFPPRVENSVPIFTPPQTHPITAIHHPSISAFEDDAAIQASLQSEAAVLSLSDIKNAQGLADVLMEMLGALDPKKPEALKEEVIVDLVDQCRSYQKRVTFLVNNSVDEELLCQGLALNDTLQRVLTRHGEISQGTSSTGTGATTETSGMPMPFLNVSGQDDEYEDELPQLSHRSSSRDNGLSKKPASKKPEPSQTNPIFQPPPPSKDFTSSESGAADYLSGDLYRSTEFRHASSSASPFSLNPAVKPSSPPHPILASQKPVYDEPGIAIVSREVSTGAGAVPFPHPHHSSGSSSYDSLVNQAHGLSISSSGQPNSPNQEDALFKDLVDFAKAKSSSSAASKPNRSF</sequence>
<comment type="caution">
    <text evidence="9">The sequence shown here is derived from an EMBL/GenBank/DDBJ whole genome shotgun (WGS) entry which is preliminary data.</text>
</comment>
<dbReference type="Proteomes" id="UP001346149">
    <property type="component" value="Unassembled WGS sequence"/>
</dbReference>
<keyword evidence="3" id="KW-0813">Transport</keyword>
<evidence type="ECO:0000256" key="5">
    <source>
        <dbReference type="ARBA" id="ARBA00023136"/>
    </source>
</evidence>
<comment type="subcellular location">
    <subcellularLocation>
        <location evidence="1">Membrane</location>
        <topology evidence="1">Peripheral membrane protein</topology>
    </subcellularLocation>
</comment>
<evidence type="ECO:0000259" key="7">
    <source>
        <dbReference type="PROSITE" id="PS50179"/>
    </source>
</evidence>
<evidence type="ECO:0000313" key="9">
    <source>
        <dbReference type="EMBL" id="KAK4804161.1"/>
    </source>
</evidence>
<dbReference type="GO" id="GO:0035091">
    <property type="term" value="F:phosphatidylinositol binding"/>
    <property type="evidence" value="ECO:0007669"/>
    <property type="project" value="InterPro"/>
</dbReference>
<dbReference type="PIRSF" id="PIRSF036948">
    <property type="entry name" value="TOM1"/>
    <property type="match status" value="1"/>
</dbReference>
<feature type="compositionally biased region" description="Low complexity" evidence="6">
    <location>
        <begin position="291"/>
        <end position="307"/>
    </location>
</feature>
<reference evidence="9 10" key="1">
    <citation type="journal article" date="2023" name="Hortic Res">
        <title>Pangenome of water caltrop reveals structural variations and asymmetric subgenome divergence after allopolyploidization.</title>
        <authorList>
            <person name="Zhang X."/>
            <person name="Chen Y."/>
            <person name="Wang L."/>
            <person name="Yuan Y."/>
            <person name="Fang M."/>
            <person name="Shi L."/>
            <person name="Lu R."/>
            <person name="Comes H.P."/>
            <person name="Ma Y."/>
            <person name="Chen Y."/>
            <person name="Huang G."/>
            <person name="Zhou Y."/>
            <person name="Zheng Z."/>
            <person name="Qiu Y."/>
        </authorList>
    </citation>
    <scope>NUCLEOTIDE SEQUENCE [LARGE SCALE GENOMIC DNA]</scope>
    <source>
        <strain evidence="9">F231</strain>
    </source>
</reference>
<feature type="domain" description="GAT" evidence="8">
    <location>
        <begin position="204"/>
        <end position="292"/>
    </location>
</feature>
<dbReference type="SMART" id="SM00288">
    <property type="entry name" value="VHS"/>
    <property type="match status" value="1"/>
</dbReference>
<dbReference type="PROSITE" id="PS50179">
    <property type="entry name" value="VHS"/>
    <property type="match status" value="1"/>
</dbReference>
<protein>
    <recommendedName>
        <fullName evidence="11">Target of Myb protein 1</fullName>
    </recommendedName>
</protein>
<evidence type="ECO:0000313" key="10">
    <source>
        <dbReference type="Proteomes" id="UP001346149"/>
    </source>
</evidence>
<evidence type="ECO:0000256" key="1">
    <source>
        <dbReference type="ARBA" id="ARBA00004170"/>
    </source>
</evidence>
<feature type="domain" description="VHS" evidence="7">
    <location>
        <begin position="33"/>
        <end position="162"/>
    </location>
</feature>
<feature type="compositionally biased region" description="Polar residues" evidence="6">
    <location>
        <begin position="465"/>
        <end position="477"/>
    </location>
</feature>
<feature type="region of interest" description="Disordered" evidence="6">
    <location>
        <begin position="393"/>
        <end position="419"/>
    </location>
</feature>
<dbReference type="SUPFAM" id="SSF48464">
    <property type="entry name" value="ENTH/VHS domain"/>
    <property type="match status" value="1"/>
</dbReference>
<dbReference type="Pfam" id="PF03127">
    <property type="entry name" value="GAT"/>
    <property type="match status" value="1"/>
</dbReference>
<organism evidence="9 10">
    <name type="scientific">Trapa natans</name>
    <name type="common">Water chestnut</name>
    <dbReference type="NCBI Taxonomy" id="22666"/>
    <lineage>
        <taxon>Eukaryota</taxon>
        <taxon>Viridiplantae</taxon>
        <taxon>Streptophyta</taxon>
        <taxon>Embryophyta</taxon>
        <taxon>Tracheophyta</taxon>
        <taxon>Spermatophyta</taxon>
        <taxon>Magnoliopsida</taxon>
        <taxon>eudicotyledons</taxon>
        <taxon>Gunneridae</taxon>
        <taxon>Pentapetalae</taxon>
        <taxon>rosids</taxon>
        <taxon>malvids</taxon>
        <taxon>Myrtales</taxon>
        <taxon>Lythraceae</taxon>
        <taxon>Trapa</taxon>
    </lineage>
</organism>
<dbReference type="GO" id="GO:0005737">
    <property type="term" value="C:cytoplasm"/>
    <property type="evidence" value="ECO:0007669"/>
    <property type="project" value="UniProtKB-ARBA"/>
</dbReference>
<keyword evidence="4" id="KW-0653">Protein transport</keyword>
<name>A0AAN7MHX7_TRANT</name>
<feature type="region of interest" description="Disordered" evidence="6">
    <location>
        <begin position="436"/>
        <end position="482"/>
    </location>
</feature>
<dbReference type="GO" id="GO:0016020">
    <property type="term" value="C:membrane"/>
    <property type="evidence" value="ECO:0007669"/>
    <property type="project" value="UniProtKB-SubCell"/>
</dbReference>
<dbReference type="GO" id="GO:0043328">
    <property type="term" value="P:protein transport to vacuole involved in ubiquitin-dependent protein catabolic process via the multivesicular body sorting pathway"/>
    <property type="evidence" value="ECO:0007669"/>
    <property type="project" value="InterPro"/>
</dbReference>
<evidence type="ECO:0000256" key="2">
    <source>
        <dbReference type="ARBA" id="ARBA00007708"/>
    </source>
</evidence>
<dbReference type="InterPro" id="IPR038425">
    <property type="entry name" value="GAT_sf"/>
</dbReference>
<dbReference type="InterPro" id="IPR044836">
    <property type="entry name" value="TOL_plant"/>
</dbReference>
<comment type="similarity">
    <text evidence="2">Belongs to the TOM1 family.</text>
</comment>
<evidence type="ECO:0000256" key="6">
    <source>
        <dbReference type="SAM" id="MobiDB-lite"/>
    </source>
</evidence>
<dbReference type="FunFam" id="1.25.40.90:FF:000028">
    <property type="entry name" value="TOM1-like protein 2"/>
    <property type="match status" value="1"/>
</dbReference>
<dbReference type="GO" id="GO:0043130">
    <property type="term" value="F:ubiquitin binding"/>
    <property type="evidence" value="ECO:0007669"/>
    <property type="project" value="InterPro"/>
</dbReference>
<dbReference type="PANTHER" id="PTHR45898">
    <property type="entry name" value="TOM1-LIKE PROTEIN"/>
    <property type="match status" value="1"/>
</dbReference>
<dbReference type="SUPFAM" id="SSF89009">
    <property type="entry name" value="GAT-like domain"/>
    <property type="match status" value="1"/>
</dbReference>
<dbReference type="Gene3D" id="1.25.40.90">
    <property type="match status" value="1"/>
</dbReference>
<dbReference type="CDD" id="cd03561">
    <property type="entry name" value="VHS"/>
    <property type="match status" value="1"/>
</dbReference>
<accession>A0AAN7MHX7</accession>
<proteinExistence type="inferred from homology"/>
<dbReference type="InterPro" id="IPR002014">
    <property type="entry name" value="VHS_dom"/>
</dbReference>
<dbReference type="AlphaFoldDB" id="A0AAN7MHX7"/>